<name>A0ACC1JD63_9FUNG</name>
<keyword evidence="1" id="KW-0687">Ribonucleoprotein</keyword>
<keyword evidence="1" id="KW-0689">Ribosomal protein</keyword>
<evidence type="ECO:0000313" key="1">
    <source>
        <dbReference type="EMBL" id="KAJ1948198.1"/>
    </source>
</evidence>
<dbReference type="EMBL" id="JANBPW010000813">
    <property type="protein sequence ID" value="KAJ1948198.1"/>
    <property type="molecule type" value="Genomic_DNA"/>
</dbReference>
<comment type="caution">
    <text evidence="1">The sequence shown here is derived from an EMBL/GenBank/DDBJ whole genome shotgun (WGS) entry which is preliminary data.</text>
</comment>
<evidence type="ECO:0000313" key="2">
    <source>
        <dbReference type="Proteomes" id="UP001150603"/>
    </source>
</evidence>
<sequence length="118" mass="13687">MFRSLLTRNSQLTRPVTPQRFLGCAFESTVAEQKLVAYPYFINRTRFQTLPVYTDIRNAGTRTLTLVRRIDGDVEALRNDLAAALEDNTVEIRKVSRQIVIRGNRINEVREWLTKKGF</sequence>
<protein>
    <submittedName>
        <fullName evidence="1">Mitochondrial 54S ribosomal protein img2</fullName>
    </submittedName>
</protein>
<accession>A0ACC1JD63</accession>
<keyword evidence="2" id="KW-1185">Reference proteome</keyword>
<proteinExistence type="predicted"/>
<organism evidence="1 2">
    <name type="scientific">Linderina macrospora</name>
    <dbReference type="NCBI Taxonomy" id="4868"/>
    <lineage>
        <taxon>Eukaryota</taxon>
        <taxon>Fungi</taxon>
        <taxon>Fungi incertae sedis</taxon>
        <taxon>Zoopagomycota</taxon>
        <taxon>Kickxellomycotina</taxon>
        <taxon>Kickxellomycetes</taxon>
        <taxon>Kickxellales</taxon>
        <taxon>Kickxellaceae</taxon>
        <taxon>Linderina</taxon>
    </lineage>
</organism>
<gene>
    <name evidence="1" type="primary">IMG2</name>
    <name evidence="1" type="ORF">FBU59_001705</name>
</gene>
<reference evidence="1" key="1">
    <citation type="submission" date="2022-07" db="EMBL/GenBank/DDBJ databases">
        <title>Phylogenomic reconstructions and comparative analyses of Kickxellomycotina fungi.</title>
        <authorList>
            <person name="Reynolds N.K."/>
            <person name="Stajich J.E."/>
            <person name="Barry K."/>
            <person name="Grigoriev I.V."/>
            <person name="Crous P."/>
            <person name="Smith M.E."/>
        </authorList>
    </citation>
    <scope>NUCLEOTIDE SEQUENCE</scope>
    <source>
        <strain evidence="1">NRRL 5244</strain>
    </source>
</reference>
<dbReference type="Proteomes" id="UP001150603">
    <property type="component" value="Unassembled WGS sequence"/>
</dbReference>